<feature type="region of interest" description="Disordered" evidence="1">
    <location>
        <begin position="1"/>
        <end position="37"/>
    </location>
</feature>
<sequence>MDISGNFGFSSKNFSDKNFHDSYKTENGIDTNRNVIP</sequence>
<gene>
    <name evidence="2" type="ORF">LEP1GSC038_4709</name>
</gene>
<protein>
    <submittedName>
        <fullName evidence="2">Uncharacterized protein</fullName>
    </submittedName>
</protein>
<feature type="compositionally biased region" description="Basic and acidic residues" evidence="1">
    <location>
        <begin position="14"/>
        <end position="24"/>
    </location>
</feature>
<organism evidence="2 3">
    <name type="scientific">Leptospira weilii str. 2006001855</name>
    <dbReference type="NCBI Taxonomy" id="996804"/>
    <lineage>
        <taxon>Bacteria</taxon>
        <taxon>Pseudomonadati</taxon>
        <taxon>Spirochaetota</taxon>
        <taxon>Spirochaetia</taxon>
        <taxon>Leptospirales</taxon>
        <taxon>Leptospiraceae</taxon>
        <taxon>Leptospira</taxon>
    </lineage>
</organism>
<feature type="compositionally biased region" description="Low complexity" evidence="1">
    <location>
        <begin position="1"/>
        <end position="13"/>
    </location>
</feature>
<proteinExistence type="predicted"/>
<dbReference type="AlphaFoldDB" id="M6G5N7"/>
<name>M6G5N7_9LEPT</name>
<reference evidence="2 3" key="1">
    <citation type="submission" date="2013-01" db="EMBL/GenBank/DDBJ databases">
        <authorList>
            <person name="Harkins D.M."/>
            <person name="Durkin A.S."/>
            <person name="Brinkac L.M."/>
            <person name="Haft D.H."/>
            <person name="Selengut J.D."/>
            <person name="Sanka R."/>
            <person name="DePew J."/>
            <person name="Purushe J."/>
            <person name="Hospenthal D.R."/>
            <person name="Murray C.K."/>
            <person name="Pimentel G."/>
            <person name="Wasfy M."/>
            <person name="Vinetz J.M."/>
            <person name="Sutton G.G."/>
            <person name="Nierman W.C."/>
            <person name="Fouts D.E."/>
        </authorList>
    </citation>
    <scope>NUCLEOTIDE SEQUENCE [LARGE SCALE GENOMIC DNA]</scope>
    <source>
        <strain evidence="2 3">2006001855</strain>
    </source>
</reference>
<comment type="caution">
    <text evidence="2">The sequence shown here is derived from an EMBL/GenBank/DDBJ whole genome shotgun (WGS) entry which is preliminary data.</text>
</comment>
<evidence type="ECO:0000313" key="3">
    <source>
        <dbReference type="Proteomes" id="UP000012101"/>
    </source>
</evidence>
<accession>M6G5N7</accession>
<dbReference type="Proteomes" id="UP000012101">
    <property type="component" value="Unassembled WGS sequence"/>
</dbReference>
<evidence type="ECO:0000313" key="2">
    <source>
        <dbReference type="EMBL" id="EMM74271.1"/>
    </source>
</evidence>
<evidence type="ECO:0000256" key="1">
    <source>
        <dbReference type="SAM" id="MobiDB-lite"/>
    </source>
</evidence>
<dbReference type="EMBL" id="AFJM02000013">
    <property type="protein sequence ID" value="EMM74271.1"/>
    <property type="molecule type" value="Genomic_DNA"/>
</dbReference>
<feature type="compositionally biased region" description="Polar residues" evidence="1">
    <location>
        <begin position="28"/>
        <end position="37"/>
    </location>
</feature>